<protein>
    <recommendedName>
        <fullName evidence="5">PAS domain-containing protein</fullName>
    </recommendedName>
</protein>
<name>A0A1G1TGR1_9BACT</name>
<dbReference type="Pfam" id="PF08448">
    <property type="entry name" value="PAS_4"/>
    <property type="match status" value="2"/>
</dbReference>
<dbReference type="InterPro" id="IPR000014">
    <property type="entry name" value="PAS"/>
</dbReference>
<evidence type="ECO:0000259" key="2">
    <source>
        <dbReference type="PROSITE" id="PS50113"/>
    </source>
</evidence>
<gene>
    <name evidence="3" type="ORF">BEN49_23995</name>
</gene>
<dbReference type="PROSITE" id="PS50113">
    <property type="entry name" value="PAC"/>
    <property type="match status" value="1"/>
</dbReference>
<comment type="caution">
    <text evidence="3">The sequence shown here is derived from an EMBL/GenBank/DDBJ whole genome shotgun (WGS) entry which is preliminary data.</text>
</comment>
<dbReference type="InterPro" id="IPR035965">
    <property type="entry name" value="PAS-like_dom_sf"/>
</dbReference>
<dbReference type="Gene3D" id="3.30.450.20">
    <property type="entry name" value="PAS domain"/>
    <property type="match status" value="3"/>
</dbReference>
<proteinExistence type="predicted"/>
<dbReference type="PROSITE" id="PS50112">
    <property type="entry name" value="PAS"/>
    <property type="match status" value="1"/>
</dbReference>
<dbReference type="Proteomes" id="UP000177506">
    <property type="component" value="Unassembled WGS sequence"/>
</dbReference>
<feature type="domain" description="PAS" evidence="1">
    <location>
        <begin position="277"/>
        <end position="326"/>
    </location>
</feature>
<evidence type="ECO:0008006" key="5">
    <source>
        <dbReference type="Google" id="ProtNLM"/>
    </source>
</evidence>
<dbReference type="EMBL" id="MDZA01000203">
    <property type="protein sequence ID" value="OGX90066.1"/>
    <property type="molecule type" value="Genomic_DNA"/>
</dbReference>
<dbReference type="InterPro" id="IPR000700">
    <property type="entry name" value="PAS-assoc_C"/>
</dbReference>
<accession>A0A1G1TGR1</accession>
<evidence type="ECO:0000313" key="3">
    <source>
        <dbReference type="EMBL" id="OGX90066.1"/>
    </source>
</evidence>
<reference evidence="3 4" key="1">
    <citation type="submission" date="2016-08" db="EMBL/GenBank/DDBJ databases">
        <title>Hymenobacter coccineus sp. nov., Hymenobacter lapidarius sp. nov. and Hymenobacter glacialis sp. nov., isolated from Antarctic soil.</title>
        <authorList>
            <person name="Sedlacek I."/>
            <person name="Kralova S."/>
            <person name="Kyrova K."/>
            <person name="Maslanova I."/>
            <person name="Stankova E."/>
            <person name="Vrbovska V."/>
            <person name="Nemec M."/>
            <person name="Bartak M."/>
            <person name="Svec P."/>
            <person name="Busse H.-J."/>
            <person name="Pantucek R."/>
        </authorList>
    </citation>
    <scope>NUCLEOTIDE SEQUENCE [LARGE SCALE GENOMIC DNA]</scope>
    <source>
        <strain evidence="3 4">CCM 8649</strain>
    </source>
</reference>
<feature type="domain" description="PAC" evidence="2">
    <location>
        <begin position="77"/>
        <end position="132"/>
    </location>
</feature>
<dbReference type="InterPro" id="IPR013656">
    <property type="entry name" value="PAS_4"/>
</dbReference>
<sequence length="394" mass="43657">MQQGLLRQILGQVPAAIATLTGPQHHYSFFNDEYQALATGRAQLGRTVAEVLPELVAQGFVTLLDKVYATGQPWVGTEMPVLLHDERTGQSVQRYLDFAYQPLFDGQNRMQGILAFIVDVTEKVVARQQLDALQAELLASAQQRAQEREALYQVFEQTPAAVLLLRGAGHRIEYFNPAYQALFPGQLLRGRPLAEVQPEIVEQGFVAVLDEVYATARPAVGTEARLRRGPAPGQSAATIYFNFSCQPHVEQGRVAGISVFAYDVSEQVQARRQREAQQSELRRVFEQAPVAICVFRGPGYVLDVVNSSMAQILGRPLAEILGRPFLRPCPKCKARACLRYWTRCGAAGSHLWPWSAPCSLITTPRGPRATSTLCTSPCAASRARWWPSSAWPWP</sequence>
<evidence type="ECO:0000259" key="1">
    <source>
        <dbReference type="PROSITE" id="PS50112"/>
    </source>
</evidence>
<dbReference type="SMART" id="SM00091">
    <property type="entry name" value="PAS"/>
    <property type="match status" value="3"/>
</dbReference>
<dbReference type="AlphaFoldDB" id="A0A1G1TGR1"/>
<dbReference type="Pfam" id="PF13188">
    <property type="entry name" value="PAS_8"/>
    <property type="match status" value="1"/>
</dbReference>
<dbReference type="SUPFAM" id="SSF55785">
    <property type="entry name" value="PYP-like sensor domain (PAS domain)"/>
    <property type="match status" value="3"/>
</dbReference>
<evidence type="ECO:0000313" key="4">
    <source>
        <dbReference type="Proteomes" id="UP000177506"/>
    </source>
</evidence>
<organism evidence="3 4">
    <name type="scientific">Hymenobacter coccineus</name>
    <dbReference type="NCBI Taxonomy" id="1908235"/>
    <lineage>
        <taxon>Bacteria</taxon>
        <taxon>Pseudomonadati</taxon>
        <taxon>Bacteroidota</taxon>
        <taxon>Cytophagia</taxon>
        <taxon>Cytophagales</taxon>
        <taxon>Hymenobacteraceae</taxon>
        <taxon>Hymenobacter</taxon>
    </lineage>
</organism>
<keyword evidence="4" id="KW-1185">Reference proteome</keyword>